<proteinExistence type="predicted"/>
<reference evidence="2" key="1">
    <citation type="submission" date="2020-07" db="EMBL/GenBank/DDBJ databases">
        <title>The High-quality genome of the commercially important snow crab, Chionoecetes opilio.</title>
        <authorList>
            <person name="Jeong J.-H."/>
            <person name="Ryu S."/>
        </authorList>
    </citation>
    <scope>NUCLEOTIDE SEQUENCE</scope>
    <source>
        <strain evidence="2">MADBK_172401_WGS</strain>
        <tissue evidence="2">Digestive gland</tissue>
    </source>
</reference>
<comment type="caution">
    <text evidence="2">The sequence shown here is derived from an EMBL/GenBank/DDBJ whole genome shotgun (WGS) entry which is preliminary data.</text>
</comment>
<name>A0A8J4XN55_CHIOP</name>
<dbReference type="AlphaFoldDB" id="A0A8J4XN55"/>
<dbReference type="EMBL" id="JACEEZ010024354">
    <property type="protein sequence ID" value="KAG0710278.1"/>
    <property type="molecule type" value="Genomic_DNA"/>
</dbReference>
<keyword evidence="3" id="KW-1185">Reference proteome</keyword>
<evidence type="ECO:0000313" key="2">
    <source>
        <dbReference type="EMBL" id="KAG0710278.1"/>
    </source>
</evidence>
<accession>A0A8J4XN55</accession>
<evidence type="ECO:0000313" key="3">
    <source>
        <dbReference type="Proteomes" id="UP000770661"/>
    </source>
</evidence>
<organism evidence="2 3">
    <name type="scientific">Chionoecetes opilio</name>
    <name type="common">Atlantic snow crab</name>
    <name type="synonym">Cancer opilio</name>
    <dbReference type="NCBI Taxonomy" id="41210"/>
    <lineage>
        <taxon>Eukaryota</taxon>
        <taxon>Metazoa</taxon>
        <taxon>Ecdysozoa</taxon>
        <taxon>Arthropoda</taxon>
        <taxon>Crustacea</taxon>
        <taxon>Multicrustacea</taxon>
        <taxon>Malacostraca</taxon>
        <taxon>Eumalacostraca</taxon>
        <taxon>Eucarida</taxon>
        <taxon>Decapoda</taxon>
        <taxon>Pleocyemata</taxon>
        <taxon>Brachyura</taxon>
        <taxon>Eubrachyura</taxon>
        <taxon>Majoidea</taxon>
        <taxon>Majidae</taxon>
        <taxon>Chionoecetes</taxon>
    </lineage>
</organism>
<evidence type="ECO:0000256" key="1">
    <source>
        <dbReference type="SAM" id="MobiDB-lite"/>
    </source>
</evidence>
<dbReference type="Proteomes" id="UP000770661">
    <property type="component" value="Unassembled WGS sequence"/>
</dbReference>
<feature type="region of interest" description="Disordered" evidence="1">
    <location>
        <begin position="150"/>
        <end position="173"/>
    </location>
</feature>
<gene>
    <name evidence="2" type="ORF">GWK47_023145</name>
</gene>
<sequence length="232" mass="25937">MEPPITNLGLDDVGSPLLRSRFGKAHQPEDLLPSQCRNRFLFLCLTPPQHLTQTVDDRLLPDSLRRTPPSHPHVCAEREAREASWCCNITTAIHTTRNPGAVRPCNVRRRWHHTWLGLWTPMWSRIRSYSIGGALPGCHAKDCVGMAGRFQHPTEDGTDGKPSPVPKLPMRRESPSLVRDLIAATPYRNFGLWPATKPNPGTNSILGNHRDVPGHFRQPPCLQTHADPAQAC</sequence>
<protein>
    <submittedName>
        <fullName evidence="2">Uncharacterized protein</fullName>
    </submittedName>
</protein>